<gene>
    <name evidence="2" type="ORF">RFI_04930</name>
</gene>
<accession>X6P3N7</accession>
<feature type="region of interest" description="Disordered" evidence="1">
    <location>
        <begin position="81"/>
        <end position="103"/>
    </location>
</feature>
<evidence type="ECO:0000313" key="3">
    <source>
        <dbReference type="Proteomes" id="UP000023152"/>
    </source>
</evidence>
<name>X6P3N7_RETFI</name>
<dbReference type="EMBL" id="ASPP01004414">
    <property type="protein sequence ID" value="ETO32187.1"/>
    <property type="molecule type" value="Genomic_DNA"/>
</dbReference>
<organism evidence="2 3">
    <name type="scientific">Reticulomyxa filosa</name>
    <dbReference type="NCBI Taxonomy" id="46433"/>
    <lineage>
        <taxon>Eukaryota</taxon>
        <taxon>Sar</taxon>
        <taxon>Rhizaria</taxon>
        <taxon>Retaria</taxon>
        <taxon>Foraminifera</taxon>
        <taxon>Monothalamids</taxon>
        <taxon>Reticulomyxidae</taxon>
        <taxon>Reticulomyxa</taxon>
    </lineage>
</organism>
<sequence>VGIELIDVAKFFKSPKRKKLMDAIWDRVMKDQTLRNSDQCLMKLTYAVILTAAKALDRNKKRQAIPKKMVRKVVRHIKKMLSQSSLSSSSPSSSSSSSSSDNYELTKQQFMDQFANYLQQVHFQLSFQR</sequence>
<comment type="caution">
    <text evidence="2">The sequence shown here is derived from an EMBL/GenBank/DDBJ whole genome shotgun (WGS) entry which is preliminary data.</text>
</comment>
<evidence type="ECO:0000313" key="2">
    <source>
        <dbReference type="EMBL" id="ETO32187.1"/>
    </source>
</evidence>
<feature type="non-terminal residue" evidence="2">
    <location>
        <position position="1"/>
    </location>
</feature>
<evidence type="ECO:0000256" key="1">
    <source>
        <dbReference type="SAM" id="MobiDB-lite"/>
    </source>
</evidence>
<feature type="compositionally biased region" description="Low complexity" evidence="1">
    <location>
        <begin position="82"/>
        <end position="100"/>
    </location>
</feature>
<keyword evidence="3" id="KW-1185">Reference proteome</keyword>
<protein>
    <submittedName>
        <fullName evidence="2">Uncharacterized protein</fullName>
    </submittedName>
</protein>
<dbReference type="Proteomes" id="UP000023152">
    <property type="component" value="Unassembled WGS sequence"/>
</dbReference>
<dbReference type="AlphaFoldDB" id="X6P3N7"/>
<reference evidence="2 3" key="1">
    <citation type="journal article" date="2013" name="Curr. Biol.">
        <title>The Genome of the Foraminiferan Reticulomyxa filosa.</title>
        <authorList>
            <person name="Glockner G."/>
            <person name="Hulsmann N."/>
            <person name="Schleicher M."/>
            <person name="Noegel A.A."/>
            <person name="Eichinger L."/>
            <person name="Gallinger C."/>
            <person name="Pawlowski J."/>
            <person name="Sierra R."/>
            <person name="Euteneuer U."/>
            <person name="Pillet L."/>
            <person name="Moustafa A."/>
            <person name="Platzer M."/>
            <person name="Groth M."/>
            <person name="Szafranski K."/>
            <person name="Schliwa M."/>
        </authorList>
    </citation>
    <scope>NUCLEOTIDE SEQUENCE [LARGE SCALE GENOMIC DNA]</scope>
</reference>
<proteinExistence type="predicted"/>